<evidence type="ECO:0000313" key="2">
    <source>
        <dbReference type="EMBL" id="TFK86458.1"/>
    </source>
</evidence>
<accession>A0A5C3PCZ6</accession>
<reference evidence="2 3" key="1">
    <citation type="journal article" date="2019" name="Nat. Ecol. Evol.">
        <title>Megaphylogeny resolves global patterns of mushroom evolution.</title>
        <authorList>
            <person name="Varga T."/>
            <person name="Krizsan K."/>
            <person name="Foldi C."/>
            <person name="Dima B."/>
            <person name="Sanchez-Garcia M."/>
            <person name="Sanchez-Ramirez S."/>
            <person name="Szollosi G.J."/>
            <person name="Szarkandi J.G."/>
            <person name="Papp V."/>
            <person name="Albert L."/>
            <person name="Andreopoulos W."/>
            <person name="Angelini C."/>
            <person name="Antonin V."/>
            <person name="Barry K.W."/>
            <person name="Bougher N.L."/>
            <person name="Buchanan P."/>
            <person name="Buyck B."/>
            <person name="Bense V."/>
            <person name="Catcheside P."/>
            <person name="Chovatia M."/>
            <person name="Cooper J."/>
            <person name="Damon W."/>
            <person name="Desjardin D."/>
            <person name="Finy P."/>
            <person name="Geml J."/>
            <person name="Haridas S."/>
            <person name="Hughes K."/>
            <person name="Justo A."/>
            <person name="Karasinski D."/>
            <person name="Kautmanova I."/>
            <person name="Kiss B."/>
            <person name="Kocsube S."/>
            <person name="Kotiranta H."/>
            <person name="LaButti K.M."/>
            <person name="Lechner B.E."/>
            <person name="Liimatainen K."/>
            <person name="Lipzen A."/>
            <person name="Lukacs Z."/>
            <person name="Mihaltcheva S."/>
            <person name="Morgado L.N."/>
            <person name="Niskanen T."/>
            <person name="Noordeloos M.E."/>
            <person name="Ohm R.A."/>
            <person name="Ortiz-Santana B."/>
            <person name="Ovrebo C."/>
            <person name="Racz N."/>
            <person name="Riley R."/>
            <person name="Savchenko A."/>
            <person name="Shiryaev A."/>
            <person name="Soop K."/>
            <person name="Spirin V."/>
            <person name="Szebenyi C."/>
            <person name="Tomsovsky M."/>
            <person name="Tulloss R.E."/>
            <person name="Uehling J."/>
            <person name="Grigoriev I.V."/>
            <person name="Vagvolgyi C."/>
            <person name="Papp T."/>
            <person name="Martin F.M."/>
            <person name="Miettinen O."/>
            <person name="Hibbett D.S."/>
            <person name="Nagy L.G."/>
        </authorList>
    </citation>
    <scope>NUCLEOTIDE SEQUENCE [LARGE SCALE GENOMIC DNA]</scope>
    <source>
        <strain evidence="2 3">HHB13444</strain>
    </source>
</reference>
<sequence length="336" mass="37357">MRQTMRRPRFMWTVAPLCPVESEKQATATLKSCEYWCHQKRPPSRSRSSLGFKSELSLVRTCTRGQCLNFARTTYYPCSICSFSQSSREHRPAPGICTGAHELPTYFPSQPPQGGLAPKPSPCRACVTSVLGLSAHTLCVPPLGDATATHEPRHPQPFVIVRPGTRCFGSVSTNVQPHLTYDPSMRLSTRSDAPRIARAMAYGLFFTWSCAGIRFLIHHSSLSRLRMPLKTATAAFTALPRARISLLSPTLRSGEIPSVRTSASLMLIIHTVVLDIKSGCAWMPYQHFSPLGSDLRVLLRFGHVCRDCGHIQQPLHGQLLQCGRLSALHLRRLHHL</sequence>
<keyword evidence="1" id="KW-0812">Transmembrane</keyword>
<proteinExistence type="predicted"/>
<dbReference type="Proteomes" id="UP000308197">
    <property type="component" value="Unassembled WGS sequence"/>
</dbReference>
<organism evidence="2 3">
    <name type="scientific">Polyporus arcularius HHB13444</name>
    <dbReference type="NCBI Taxonomy" id="1314778"/>
    <lineage>
        <taxon>Eukaryota</taxon>
        <taxon>Fungi</taxon>
        <taxon>Dikarya</taxon>
        <taxon>Basidiomycota</taxon>
        <taxon>Agaricomycotina</taxon>
        <taxon>Agaricomycetes</taxon>
        <taxon>Polyporales</taxon>
        <taxon>Polyporaceae</taxon>
        <taxon>Polyporus</taxon>
    </lineage>
</organism>
<keyword evidence="3" id="KW-1185">Reference proteome</keyword>
<gene>
    <name evidence="2" type="ORF">K466DRAFT_150647</name>
</gene>
<evidence type="ECO:0000256" key="1">
    <source>
        <dbReference type="SAM" id="Phobius"/>
    </source>
</evidence>
<dbReference type="InParanoid" id="A0A5C3PCZ6"/>
<keyword evidence="1" id="KW-1133">Transmembrane helix</keyword>
<protein>
    <submittedName>
        <fullName evidence="2">Uncharacterized protein</fullName>
    </submittedName>
</protein>
<dbReference type="AlphaFoldDB" id="A0A5C3PCZ6"/>
<feature type="transmembrane region" description="Helical" evidence="1">
    <location>
        <begin position="199"/>
        <end position="217"/>
    </location>
</feature>
<name>A0A5C3PCZ6_9APHY</name>
<keyword evidence="1" id="KW-0472">Membrane</keyword>
<dbReference type="EMBL" id="ML211198">
    <property type="protein sequence ID" value="TFK86458.1"/>
    <property type="molecule type" value="Genomic_DNA"/>
</dbReference>
<evidence type="ECO:0000313" key="3">
    <source>
        <dbReference type="Proteomes" id="UP000308197"/>
    </source>
</evidence>